<dbReference type="Gene3D" id="3.30.200.20">
    <property type="entry name" value="Phosphorylase Kinase, domain 1"/>
    <property type="match status" value="1"/>
</dbReference>
<keyword evidence="1" id="KW-0067">ATP-binding</keyword>
<keyword evidence="3" id="KW-1185">Reference proteome</keyword>
<keyword evidence="1" id="KW-0547">Nucleotide-binding</keyword>
<dbReference type="PROSITE" id="PS00107">
    <property type="entry name" value="PROTEIN_KINASE_ATP"/>
    <property type="match status" value="1"/>
</dbReference>
<comment type="caution">
    <text evidence="2">The sequence shown here is derived from an EMBL/GenBank/DDBJ whole genome shotgun (WGS) entry which is preliminary data.</text>
</comment>
<evidence type="ECO:0000313" key="2">
    <source>
        <dbReference type="EMBL" id="MCC0178332.1"/>
    </source>
</evidence>
<feature type="binding site" evidence="1">
    <location>
        <position position="44"/>
    </location>
    <ligand>
        <name>ATP</name>
        <dbReference type="ChEBI" id="CHEBI:30616"/>
    </ligand>
</feature>
<evidence type="ECO:0000256" key="1">
    <source>
        <dbReference type="PROSITE-ProRule" id="PRU10141"/>
    </source>
</evidence>
<dbReference type="InterPro" id="IPR017441">
    <property type="entry name" value="Protein_kinase_ATP_BS"/>
</dbReference>
<proteinExistence type="predicted"/>
<evidence type="ECO:0000313" key="3">
    <source>
        <dbReference type="Proteomes" id="UP000729733"/>
    </source>
</evidence>
<reference evidence="2" key="1">
    <citation type="journal article" date="2021" name="Antonie Van Leeuwenhoek">
        <title>Draft genome and description of Waterburya agarophytonicola gen. nov. sp. nov. (Pleurocapsales, Cyanobacteria): a seaweed symbiont.</title>
        <authorList>
            <person name="Bonthond G."/>
            <person name="Shalygin S."/>
            <person name="Bayer T."/>
            <person name="Weinberger F."/>
        </authorList>
    </citation>
    <scope>NUCLEOTIDE SEQUENCE</scope>
    <source>
        <strain evidence="2">KI4</strain>
    </source>
</reference>
<dbReference type="EMBL" id="JADWDC010000040">
    <property type="protein sequence ID" value="MCC0178332.1"/>
    <property type="molecule type" value="Genomic_DNA"/>
</dbReference>
<protein>
    <recommendedName>
        <fullName evidence="4">Protein kinase domain-containing protein</fullName>
    </recommendedName>
</protein>
<accession>A0A964FGS7</accession>
<organism evidence="2 3">
    <name type="scientific">Waterburya agarophytonicola KI4</name>
    <dbReference type="NCBI Taxonomy" id="2874699"/>
    <lineage>
        <taxon>Bacteria</taxon>
        <taxon>Bacillati</taxon>
        <taxon>Cyanobacteriota</taxon>
        <taxon>Cyanophyceae</taxon>
        <taxon>Pleurocapsales</taxon>
        <taxon>Hyellaceae</taxon>
        <taxon>Waterburya</taxon>
        <taxon>Waterburya agarophytonicola</taxon>
    </lineage>
</organism>
<dbReference type="SUPFAM" id="SSF56112">
    <property type="entry name" value="Protein kinase-like (PK-like)"/>
    <property type="match status" value="1"/>
</dbReference>
<sequence length="77" mass="8728">MGYWKKGDELNNGKYLVEQLLGSGGFGVTYKVKQTRTKKLYALKTLNEIAKNKPDFPQLQSKFINEAIAYCINLLLA</sequence>
<gene>
    <name evidence="2" type="ORF">I4641_15225</name>
</gene>
<evidence type="ECO:0008006" key="4">
    <source>
        <dbReference type="Google" id="ProtNLM"/>
    </source>
</evidence>
<name>A0A964FGS7_9CYAN</name>
<dbReference type="GO" id="GO:0005524">
    <property type="term" value="F:ATP binding"/>
    <property type="evidence" value="ECO:0007669"/>
    <property type="project" value="UniProtKB-UniRule"/>
</dbReference>
<dbReference type="Proteomes" id="UP000729733">
    <property type="component" value="Unassembled WGS sequence"/>
</dbReference>
<dbReference type="RefSeq" id="WP_229641397.1">
    <property type="nucleotide sequence ID" value="NZ_JADWDC010000040.1"/>
</dbReference>
<dbReference type="AlphaFoldDB" id="A0A964FGS7"/>
<dbReference type="InterPro" id="IPR011009">
    <property type="entry name" value="Kinase-like_dom_sf"/>
</dbReference>